<keyword evidence="1" id="KW-0472">Membrane</keyword>
<dbReference type="RefSeq" id="WP_042159154.1">
    <property type="nucleotide sequence ID" value="NZ_CAXOHG010000055.1"/>
</dbReference>
<sequence>MDGYEHPTRNATPHQVYRLSWLAYVGPVLLFLVLCAGALALGWWTLHKAPSEQAYQIGLAASAGVLLIALALFVYKLLYLRSVHLYTDDVGVWLYQGILPWRRGYRGVKWRDIEDAMYFTGFISWALRSYTVRIGHRFTKTSEILVSHLARGNKAVEHINQLHQALLRAEPAVDERT</sequence>
<evidence type="ECO:0008006" key="3">
    <source>
        <dbReference type="Google" id="ProtNLM"/>
    </source>
</evidence>
<name>A0A218MAN3_PSEAI</name>
<protein>
    <recommendedName>
        <fullName evidence="3">PH domain-containing protein</fullName>
    </recommendedName>
</protein>
<organism evidence="2">
    <name type="scientific">Pseudomonas aeruginosa</name>
    <dbReference type="NCBI Taxonomy" id="287"/>
    <lineage>
        <taxon>Bacteria</taxon>
        <taxon>Pseudomonadati</taxon>
        <taxon>Pseudomonadota</taxon>
        <taxon>Gammaproteobacteria</taxon>
        <taxon>Pseudomonadales</taxon>
        <taxon>Pseudomonadaceae</taxon>
        <taxon>Pseudomonas</taxon>
    </lineage>
</organism>
<accession>A0A218MAN3</accession>
<keyword evidence="2" id="KW-0614">Plasmid</keyword>
<keyword evidence="1" id="KW-1133">Transmembrane helix</keyword>
<proteinExistence type="predicted"/>
<evidence type="ECO:0000313" key="2">
    <source>
        <dbReference type="EMBL" id="ASD54051.1"/>
    </source>
</evidence>
<evidence type="ECO:0000256" key="1">
    <source>
        <dbReference type="SAM" id="Phobius"/>
    </source>
</evidence>
<feature type="transmembrane region" description="Helical" evidence="1">
    <location>
        <begin position="21"/>
        <end position="43"/>
    </location>
</feature>
<feature type="transmembrane region" description="Helical" evidence="1">
    <location>
        <begin position="55"/>
        <end position="75"/>
    </location>
</feature>
<geneLocation type="plasmid" evidence="2">
    <name>p14057A</name>
</geneLocation>
<dbReference type="EMBL" id="KY296095">
    <property type="protein sequence ID" value="ASD54051.1"/>
    <property type="molecule type" value="Genomic_DNA"/>
</dbReference>
<reference evidence="2" key="1">
    <citation type="journal article" date="2018" name="Virulence">
        <title>Coexistence of two novel resistance plasmids, blaKPC-2-carrying p14057A and tetA(A) -carrying p14057B, in Pseudomonas aeruginosa.</title>
        <authorList>
            <person name="Shi L."/>
            <person name="Liang Q."/>
            <person name="Feng J."/>
            <person name="Zhan Z."/>
            <person name="Zhao Y."/>
            <person name="Yang W."/>
            <person name="Yang H."/>
            <person name="Chen Y."/>
            <person name="Huang M."/>
            <person name="Tong Y."/>
            <person name="Li X."/>
            <person name="Yin Z."/>
            <person name="Wang J."/>
            <person name="Zhou D."/>
        </authorList>
    </citation>
    <scope>NUCLEOTIDE SEQUENCE</scope>
    <source>
        <plasmid evidence="2">p14057A</plasmid>
    </source>
</reference>
<dbReference type="AlphaFoldDB" id="A0A218MAN3"/>
<keyword evidence="1" id="KW-0812">Transmembrane</keyword>